<gene>
    <name evidence="2" type="ORF">ACF05T_22530</name>
</gene>
<accession>A0ABW6YGG0</accession>
<protein>
    <submittedName>
        <fullName evidence="2">FhaA domain-containing protein</fullName>
    </submittedName>
</protein>
<dbReference type="RefSeq" id="WP_391936039.1">
    <property type="nucleotide sequence ID" value="NZ_JBIBSM010000012.1"/>
</dbReference>
<keyword evidence="3" id="KW-1185">Reference proteome</keyword>
<sequence length="114" mass="12927">MERWTTPLWDLLLPPKQRQGELVAILRRHCDDNALILGRQRVVVPNAFVIELLPEIHRRLTAHGVPLEPCLVNVVYRYAAERGYSFAGRVAVDLRPAAGEATVRFRVHSRIAPA</sequence>
<evidence type="ECO:0000259" key="1">
    <source>
        <dbReference type="Pfam" id="PF12401"/>
    </source>
</evidence>
<dbReference type="EMBL" id="JBIBSM010000012">
    <property type="protein sequence ID" value="MFF8278863.1"/>
    <property type="molecule type" value="Genomic_DNA"/>
</dbReference>
<dbReference type="Proteomes" id="UP001603013">
    <property type="component" value="Unassembled WGS sequence"/>
</dbReference>
<proteinExistence type="predicted"/>
<evidence type="ECO:0000313" key="2">
    <source>
        <dbReference type="EMBL" id="MFF8278863.1"/>
    </source>
</evidence>
<dbReference type="Pfam" id="PF12401">
    <property type="entry name" value="FhaA_N"/>
    <property type="match status" value="1"/>
</dbReference>
<reference evidence="2 3" key="1">
    <citation type="submission" date="2024-10" db="EMBL/GenBank/DDBJ databases">
        <title>The Natural Products Discovery Center: Release of the First 8490 Sequenced Strains for Exploring Actinobacteria Biosynthetic Diversity.</title>
        <authorList>
            <person name="Kalkreuter E."/>
            <person name="Kautsar S.A."/>
            <person name="Yang D."/>
            <person name="Bader C.D."/>
            <person name="Teijaro C.N."/>
            <person name="Fluegel L."/>
            <person name="Davis C.M."/>
            <person name="Simpson J.R."/>
            <person name="Lauterbach L."/>
            <person name="Steele A.D."/>
            <person name="Gui C."/>
            <person name="Meng S."/>
            <person name="Li G."/>
            <person name="Viehrig K."/>
            <person name="Ye F."/>
            <person name="Su P."/>
            <person name="Kiefer A.F."/>
            <person name="Nichols A."/>
            <person name="Cepeda A.J."/>
            <person name="Yan W."/>
            <person name="Fan B."/>
            <person name="Jiang Y."/>
            <person name="Adhikari A."/>
            <person name="Zheng C.-J."/>
            <person name="Schuster L."/>
            <person name="Cowan T.M."/>
            <person name="Smanski M.J."/>
            <person name="Chevrette M.G."/>
            <person name="De Carvalho L.P.S."/>
            <person name="Shen B."/>
        </authorList>
    </citation>
    <scope>NUCLEOTIDE SEQUENCE [LARGE SCALE GENOMIC DNA]</scope>
    <source>
        <strain evidence="2 3">NPDC015755</strain>
    </source>
</reference>
<dbReference type="InterPro" id="IPR042287">
    <property type="entry name" value="FhaA_N_sf"/>
</dbReference>
<feature type="domain" description="FhaA N-terminal" evidence="1">
    <location>
        <begin position="21"/>
        <end position="107"/>
    </location>
</feature>
<organism evidence="2 3">
    <name type="scientific">Streptomyces lateritius</name>
    <dbReference type="NCBI Taxonomy" id="67313"/>
    <lineage>
        <taxon>Bacteria</taxon>
        <taxon>Bacillati</taxon>
        <taxon>Actinomycetota</taxon>
        <taxon>Actinomycetes</taxon>
        <taxon>Kitasatosporales</taxon>
        <taxon>Streptomycetaceae</taxon>
        <taxon>Streptomyces</taxon>
    </lineage>
</organism>
<dbReference type="InterPro" id="IPR022128">
    <property type="entry name" value="FhaA_N"/>
</dbReference>
<evidence type="ECO:0000313" key="3">
    <source>
        <dbReference type="Proteomes" id="UP001603013"/>
    </source>
</evidence>
<name>A0ABW6YGG0_9ACTN</name>
<comment type="caution">
    <text evidence="2">The sequence shown here is derived from an EMBL/GenBank/DDBJ whole genome shotgun (WGS) entry which is preliminary data.</text>
</comment>
<dbReference type="Gene3D" id="3.30.2320.60">
    <property type="entry name" value="FhaA, phosphopeptide-binding domain (DUF3662)"/>
    <property type="match status" value="1"/>
</dbReference>